<dbReference type="AlphaFoldDB" id="A0A3N2Q0S2"/>
<dbReference type="Pfam" id="PF11790">
    <property type="entry name" value="Glyco_hydro_cc"/>
    <property type="match status" value="1"/>
</dbReference>
<dbReference type="OrthoDB" id="43654at2759"/>
<feature type="non-terminal residue" evidence="2">
    <location>
        <position position="233"/>
    </location>
</feature>
<dbReference type="InterPro" id="IPR053183">
    <property type="entry name" value="ASL1"/>
</dbReference>
<proteinExistence type="predicted"/>
<accession>A0A3N2Q0S2</accession>
<keyword evidence="3" id="KW-1185">Reference proteome</keyword>
<feature type="domain" description="Asl1-like glycosyl hydrolase catalytic" evidence="1">
    <location>
        <begin position="3"/>
        <end position="232"/>
    </location>
</feature>
<evidence type="ECO:0000259" key="1">
    <source>
        <dbReference type="Pfam" id="PF11790"/>
    </source>
</evidence>
<dbReference type="PANTHER" id="PTHR34154">
    <property type="entry name" value="ALKALI-SENSITIVE LINKAGE PROTEIN 1"/>
    <property type="match status" value="1"/>
</dbReference>
<evidence type="ECO:0000313" key="3">
    <source>
        <dbReference type="Proteomes" id="UP000272025"/>
    </source>
</evidence>
<gene>
    <name evidence="2" type="ORF">SODALDRAFT_244766</name>
</gene>
<dbReference type="InterPro" id="IPR024655">
    <property type="entry name" value="Asl1_glyco_hydro_catalytic"/>
</dbReference>
<organism evidence="2 3">
    <name type="scientific">Sodiomyces alkalinus (strain CBS 110278 / VKM F-3762 / F11)</name>
    <name type="common">Alkaliphilic filamentous fungus</name>
    <dbReference type="NCBI Taxonomy" id="1314773"/>
    <lineage>
        <taxon>Eukaryota</taxon>
        <taxon>Fungi</taxon>
        <taxon>Dikarya</taxon>
        <taxon>Ascomycota</taxon>
        <taxon>Pezizomycotina</taxon>
        <taxon>Sordariomycetes</taxon>
        <taxon>Hypocreomycetidae</taxon>
        <taxon>Glomerellales</taxon>
        <taxon>Plectosphaerellaceae</taxon>
        <taxon>Sodiomyces</taxon>
    </lineage>
</organism>
<dbReference type="InterPro" id="IPR017853">
    <property type="entry name" value="GH"/>
</dbReference>
<dbReference type="PANTHER" id="PTHR34154:SF10">
    <property type="entry name" value="ASL1-LIKE GLYCOSYL HYDROLASE CATALYTIC DOMAIN-CONTAINING PROTEIN"/>
    <property type="match status" value="1"/>
</dbReference>
<reference evidence="2 3" key="1">
    <citation type="journal article" date="2018" name="Mol. Ecol.">
        <title>The obligate alkalophilic soda-lake fungus Sodiomyces alkalinus has shifted to a protein diet.</title>
        <authorList>
            <person name="Grum-Grzhimaylo A.A."/>
            <person name="Falkoski D.L."/>
            <person name="van den Heuvel J."/>
            <person name="Valero-Jimenez C.A."/>
            <person name="Min B."/>
            <person name="Choi I.G."/>
            <person name="Lipzen A."/>
            <person name="Daum C.G."/>
            <person name="Aanen D.K."/>
            <person name="Tsang A."/>
            <person name="Henrissat B."/>
            <person name="Bilanenko E.N."/>
            <person name="de Vries R.P."/>
            <person name="van Kan J.A.L."/>
            <person name="Grigoriev I.V."/>
            <person name="Debets A.J.M."/>
        </authorList>
    </citation>
    <scope>NUCLEOTIDE SEQUENCE [LARGE SCALE GENOMIC DNA]</scope>
    <source>
        <strain evidence="2 3">F11</strain>
    </source>
</reference>
<dbReference type="Proteomes" id="UP000272025">
    <property type="component" value="Unassembled WGS sequence"/>
</dbReference>
<dbReference type="Gene3D" id="3.20.20.80">
    <property type="entry name" value="Glycosidases"/>
    <property type="match status" value="1"/>
</dbReference>
<dbReference type="GO" id="GO:0071966">
    <property type="term" value="P:fungal-type cell wall polysaccharide metabolic process"/>
    <property type="evidence" value="ECO:0007669"/>
    <property type="project" value="TreeGrafter"/>
</dbReference>
<dbReference type="EMBL" id="ML119052">
    <property type="protein sequence ID" value="ROT40288.1"/>
    <property type="molecule type" value="Genomic_DNA"/>
</dbReference>
<dbReference type="GO" id="GO:0009277">
    <property type="term" value="C:fungal-type cell wall"/>
    <property type="evidence" value="ECO:0007669"/>
    <property type="project" value="TreeGrafter"/>
</dbReference>
<sequence length="233" mass="25974">KRGFAYNDAHLVDNFYHGRSSGSKFGWAWNWDSNDNGLSQSLEFVPTLWGPIDIHTSRWKDNVESMIESGSTHVFSFNECDIASQCNMDAASAADAHVKWMNPYAGRVKIGSPSVSNSNIGGQGLDWLQAWVDSCESKGCVFDFCNVHWYSPIEATETLFDHIKEAARICGKPVWLTEFAPLSNDDVAVSAWLEETLPRLDDLAELERYSYFMVSNGKLINGDHLTSAGEAYA</sequence>
<evidence type="ECO:0000313" key="2">
    <source>
        <dbReference type="EMBL" id="ROT40288.1"/>
    </source>
</evidence>
<dbReference type="GeneID" id="39575869"/>
<dbReference type="STRING" id="1314773.A0A3N2Q0S2"/>
<feature type="non-terminal residue" evidence="2">
    <location>
        <position position="1"/>
    </location>
</feature>
<name>A0A3N2Q0S2_SODAK</name>
<dbReference type="SUPFAM" id="SSF51445">
    <property type="entry name" value="(Trans)glycosidases"/>
    <property type="match status" value="1"/>
</dbReference>
<protein>
    <recommendedName>
        <fullName evidence="1">Asl1-like glycosyl hydrolase catalytic domain-containing protein</fullName>
    </recommendedName>
</protein>
<dbReference type="RefSeq" id="XP_028468094.1">
    <property type="nucleotide sequence ID" value="XM_028607391.1"/>
</dbReference>